<dbReference type="PANTHER" id="PTHR23113">
    <property type="entry name" value="GUANINE NUCLEOTIDE EXCHANGE FACTOR"/>
    <property type="match status" value="1"/>
</dbReference>
<dbReference type="Proteomes" id="UP001652662">
    <property type="component" value="Chromosome 27"/>
</dbReference>
<evidence type="ECO:0000313" key="8">
    <source>
        <dbReference type="RefSeq" id="XP_070453481.1"/>
    </source>
</evidence>
<keyword evidence="5" id="KW-1185">Reference proteome</keyword>
<gene>
    <name evidence="6 7 8" type="primary">LOC103542089</name>
</gene>
<feature type="region of interest" description="Disordered" evidence="3">
    <location>
        <begin position="319"/>
        <end position="352"/>
    </location>
</feature>
<dbReference type="Pfam" id="PF00617">
    <property type="entry name" value="RasGEF"/>
    <property type="match status" value="1"/>
</dbReference>
<evidence type="ECO:0000313" key="7">
    <source>
        <dbReference type="RefSeq" id="XP_070453479.1"/>
    </source>
</evidence>
<feature type="domain" description="Ras-GEF" evidence="4">
    <location>
        <begin position="169"/>
        <end position="421"/>
    </location>
</feature>
<dbReference type="PROSITE" id="PS50009">
    <property type="entry name" value="RASGEF_CAT"/>
    <property type="match status" value="1"/>
</dbReference>
<feature type="compositionally biased region" description="Low complexity" evidence="3">
    <location>
        <begin position="343"/>
        <end position="352"/>
    </location>
</feature>
<evidence type="ECO:0000256" key="1">
    <source>
        <dbReference type="ARBA" id="ARBA00022658"/>
    </source>
</evidence>
<evidence type="ECO:0000259" key="4">
    <source>
        <dbReference type="PROSITE" id="PS50009"/>
    </source>
</evidence>
<evidence type="ECO:0000256" key="3">
    <source>
        <dbReference type="SAM" id="MobiDB-lite"/>
    </source>
</evidence>
<dbReference type="InterPro" id="IPR008937">
    <property type="entry name" value="Ras-like_GEF"/>
</dbReference>
<evidence type="ECO:0000313" key="5">
    <source>
        <dbReference type="Proteomes" id="UP001652662"/>
    </source>
</evidence>
<dbReference type="InterPro" id="IPR036964">
    <property type="entry name" value="RASGEF_cat_dom_sf"/>
</dbReference>
<dbReference type="GeneID" id="103542089"/>
<dbReference type="RefSeq" id="XP_070453479.1">
    <property type="nucleotide sequence ID" value="XM_070597378.1"/>
</dbReference>
<dbReference type="InterPro" id="IPR023578">
    <property type="entry name" value="Ras_GEF_dom_sf"/>
</dbReference>
<dbReference type="Gene3D" id="1.10.840.10">
    <property type="entry name" value="Ras guanine-nucleotide exchange factors catalytic domain"/>
    <property type="match status" value="1"/>
</dbReference>
<feature type="region of interest" description="Disordered" evidence="3">
    <location>
        <begin position="394"/>
        <end position="419"/>
    </location>
</feature>
<sequence>MTFPGHRTELHPGHPQGAGEGVQILLSPWTRSRCIRPPTTASTGLGQCEKDSALSPDQAYVMLTPRQAQWRTWQSPWASLPGRSICTAPFLCTHQAFVTAQQVLGQLSHRRAWETLWAVAGEGLTGRTLDLTQVTFTDSDVDCHHPLLLVHLELPEATEAEPQVPAPGLQATAEPEQWPVVEELFRKVVPSQCLGSSWCKRIKPGNEHLAPTIQATVDHFQRVVNFITTTCLSDPSRTARDRARLVEHWIQVAQECNILMNFSLHTVISALQKTSISRLENTWGEVSQWESSENFKKLCRKDKSLSRELMTKAEWRLESGKRRVRSGPPHLPCQRYTPRESRSSSSSNSGVSSPVLALFSMTWGRRSTLRKGLSQSCRLEPPSWLASRILKAEKKELSSSSGPPGPNSEPCTIGRSRPHPQQWGLGSGAWHALGQLLMGRGAL</sequence>
<organism evidence="5 7">
    <name type="scientific">Equus przewalskii</name>
    <name type="common">Przewalski's horse</name>
    <name type="synonym">Equus caballus przewalskii</name>
    <dbReference type="NCBI Taxonomy" id="9798"/>
    <lineage>
        <taxon>Eukaryota</taxon>
        <taxon>Metazoa</taxon>
        <taxon>Chordata</taxon>
        <taxon>Craniata</taxon>
        <taxon>Vertebrata</taxon>
        <taxon>Euteleostomi</taxon>
        <taxon>Mammalia</taxon>
        <taxon>Eutheria</taxon>
        <taxon>Laurasiatheria</taxon>
        <taxon>Perissodactyla</taxon>
        <taxon>Equidae</taxon>
        <taxon>Equus</taxon>
    </lineage>
</organism>
<evidence type="ECO:0000256" key="2">
    <source>
        <dbReference type="PROSITE-ProRule" id="PRU00168"/>
    </source>
</evidence>
<dbReference type="RefSeq" id="XP_070453481.1">
    <property type="nucleotide sequence ID" value="XM_070597380.1"/>
</dbReference>
<dbReference type="RefSeq" id="XP_070453478.1">
    <property type="nucleotide sequence ID" value="XM_070597377.1"/>
</dbReference>
<name>A0ABM4MLB3_EQUPR</name>
<accession>A0ABM4MLB3</accession>
<keyword evidence="1 2" id="KW-0344">Guanine-nucleotide releasing factor</keyword>
<evidence type="ECO:0000313" key="6">
    <source>
        <dbReference type="RefSeq" id="XP_070453478.1"/>
    </source>
</evidence>
<dbReference type="SUPFAM" id="SSF48366">
    <property type="entry name" value="Ras GEF"/>
    <property type="match status" value="1"/>
</dbReference>
<reference evidence="6 7" key="1">
    <citation type="submission" date="2025-05" db="UniProtKB">
        <authorList>
            <consortium name="RefSeq"/>
        </authorList>
    </citation>
    <scope>IDENTIFICATION</scope>
    <source>
        <tissue evidence="6 7">Blood</tissue>
    </source>
</reference>
<dbReference type="PANTHER" id="PTHR23113:SF223">
    <property type="entry name" value="RAL-GDS-RELATED PROTEIN"/>
    <property type="match status" value="1"/>
</dbReference>
<proteinExistence type="predicted"/>
<protein>
    <submittedName>
        <fullName evidence="6 7">Ral guanine nucleotide dissociation stimulator-like 2 isoform X1</fullName>
    </submittedName>
</protein>
<dbReference type="InterPro" id="IPR001895">
    <property type="entry name" value="RASGEF_cat_dom"/>
</dbReference>
<dbReference type="SMART" id="SM00147">
    <property type="entry name" value="RasGEF"/>
    <property type="match status" value="1"/>
</dbReference>